<dbReference type="PANTHER" id="PTHR46558">
    <property type="entry name" value="TRACRIPTIONAL REGULATORY PROTEIN-RELATED-RELATED"/>
    <property type="match status" value="1"/>
</dbReference>
<dbReference type="InterPro" id="IPR010982">
    <property type="entry name" value="Lambda_DNA-bd_dom_sf"/>
</dbReference>
<gene>
    <name evidence="3" type="ORF">IAC10_05330</name>
</gene>
<accession>A0A9D1JML5</accession>
<evidence type="ECO:0000256" key="1">
    <source>
        <dbReference type="ARBA" id="ARBA00023125"/>
    </source>
</evidence>
<dbReference type="InterPro" id="IPR001387">
    <property type="entry name" value="Cro/C1-type_HTH"/>
</dbReference>
<keyword evidence="1" id="KW-0238">DNA-binding</keyword>
<dbReference type="GO" id="GO:0003677">
    <property type="term" value="F:DNA binding"/>
    <property type="evidence" value="ECO:0007669"/>
    <property type="project" value="UniProtKB-KW"/>
</dbReference>
<dbReference type="Proteomes" id="UP000823928">
    <property type="component" value="Unassembled WGS sequence"/>
</dbReference>
<comment type="caution">
    <text evidence="3">The sequence shown here is derived from an EMBL/GenBank/DDBJ whole genome shotgun (WGS) entry which is preliminary data.</text>
</comment>
<dbReference type="EMBL" id="DVIU01000112">
    <property type="protein sequence ID" value="HIS36036.1"/>
    <property type="molecule type" value="Genomic_DNA"/>
</dbReference>
<proteinExistence type="predicted"/>
<reference evidence="3" key="2">
    <citation type="journal article" date="2021" name="PeerJ">
        <title>Extensive microbial diversity within the chicken gut microbiome revealed by metagenomics and culture.</title>
        <authorList>
            <person name="Gilroy R."/>
            <person name="Ravi A."/>
            <person name="Getino M."/>
            <person name="Pursley I."/>
            <person name="Horton D.L."/>
            <person name="Alikhan N.F."/>
            <person name="Baker D."/>
            <person name="Gharbi K."/>
            <person name="Hall N."/>
            <person name="Watson M."/>
            <person name="Adriaenssens E.M."/>
            <person name="Foster-Nyarko E."/>
            <person name="Jarju S."/>
            <person name="Secka A."/>
            <person name="Antonio M."/>
            <person name="Oren A."/>
            <person name="Chaudhuri R.R."/>
            <person name="La Ragione R."/>
            <person name="Hildebrand F."/>
            <person name="Pallen M.J."/>
        </authorList>
    </citation>
    <scope>NUCLEOTIDE SEQUENCE</scope>
    <source>
        <strain evidence="3">6276</strain>
    </source>
</reference>
<feature type="domain" description="HTH cro/C1-type" evidence="2">
    <location>
        <begin position="10"/>
        <end position="64"/>
    </location>
</feature>
<evidence type="ECO:0000313" key="4">
    <source>
        <dbReference type="Proteomes" id="UP000823928"/>
    </source>
</evidence>
<dbReference type="SUPFAM" id="SSF47413">
    <property type="entry name" value="lambda repressor-like DNA-binding domains"/>
    <property type="match status" value="1"/>
</dbReference>
<dbReference type="Pfam" id="PF01381">
    <property type="entry name" value="HTH_3"/>
    <property type="match status" value="1"/>
</dbReference>
<reference evidence="3" key="1">
    <citation type="submission" date="2020-10" db="EMBL/GenBank/DDBJ databases">
        <authorList>
            <person name="Gilroy R."/>
        </authorList>
    </citation>
    <scope>NUCLEOTIDE SEQUENCE</scope>
    <source>
        <strain evidence="3">6276</strain>
    </source>
</reference>
<organism evidence="3 4">
    <name type="scientific">Candidatus Scatousia excrementigallinarum</name>
    <dbReference type="NCBI Taxonomy" id="2840935"/>
    <lineage>
        <taxon>Bacteria</taxon>
        <taxon>Candidatus Scatousia</taxon>
    </lineage>
</organism>
<dbReference type="Gene3D" id="1.10.260.40">
    <property type="entry name" value="lambda repressor-like DNA-binding domains"/>
    <property type="match status" value="1"/>
</dbReference>
<sequence length="648" mass="74978">MAEHSIGKTIAELRKVKGWTQVELAERLNVSDKTISKWESEAGYPEFTMLPQLANIFDVSLDYLMTGKKAEPKIIIMSKAELCAKTDDISLLNDINYTQTDENNKCLIDYIKQYESLNVFAAVCTADKKALSSFDILTALKFCLLSNHVELLKNVGFWLERKVVTYRFDSPEEIMGLMPIGALEHFGKSHGKDKYVCILPDEFFTMIVTDTRINDKTIGFLLGHQHGRKCVWYHAYPYMIDACYDTGNSELLERLLTLSEENNQYAYDNLKDRNNYAYNYFFIGFIGRKDGHGLVRILDKTLKSALQKNDFVMIERMNRLNKAVMKYYGGFKCGVVSDDEIRIAKLKLDKSVSAQDIIIQSSIHNGIVIIDELLAVNDADLIGKTLKAYPVSKYELLNTVLGKMRQAVESDDWRFIFEYAIDHDDDSLIYYVQNGDKEKIEKWISSKNKLSPFIGAPVEQFFAHYEKDNSNIKYFKLRNKGIFSGLVHSHEGLTWHEPKSGVVTIKTMDQLAEYLLLCKKQVVDDFKANHNADKIIEELSEEYFRKELDKGNIELVAIKLCVRLETVLKSKYHYEGDFSEMLEKYCSQYGVYEEDDGWGYIETRTHEFVTYLQKLRKYRNSIVHSEKKVDGMTKEELDFCIKYICEMK</sequence>
<name>A0A9D1JML5_9BACT</name>
<protein>
    <submittedName>
        <fullName evidence="3">Helix-turn-helix transcriptional regulator</fullName>
    </submittedName>
</protein>
<dbReference type="CDD" id="cd00093">
    <property type="entry name" value="HTH_XRE"/>
    <property type="match status" value="1"/>
</dbReference>
<dbReference type="PROSITE" id="PS50943">
    <property type="entry name" value="HTH_CROC1"/>
    <property type="match status" value="1"/>
</dbReference>
<dbReference type="PANTHER" id="PTHR46558:SF11">
    <property type="entry name" value="HTH-TYPE TRANSCRIPTIONAL REGULATOR XRE"/>
    <property type="match status" value="1"/>
</dbReference>
<dbReference type="AlphaFoldDB" id="A0A9D1JML5"/>
<evidence type="ECO:0000313" key="3">
    <source>
        <dbReference type="EMBL" id="HIS36036.1"/>
    </source>
</evidence>
<evidence type="ECO:0000259" key="2">
    <source>
        <dbReference type="PROSITE" id="PS50943"/>
    </source>
</evidence>
<dbReference type="SMART" id="SM00530">
    <property type="entry name" value="HTH_XRE"/>
    <property type="match status" value="1"/>
</dbReference>